<accession>A0ACC3CEW3</accession>
<reference evidence="1" key="1">
    <citation type="submission" date="2019-11" db="EMBL/GenBank/DDBJ databases">
        <title>Nori genome reveals adaptations in red seaweeds to the harsh intertidal environment.</title>
        <authorList>
            <person name="Wang D."/>
            <person name="Mao Y."/>
        </authorList>
    </citation>
    <scope>NUCLEOTIDE SEQUENCE</scope>
    <source>
        <tissue evidence="1">Gametophyte</tissue>
    </source>
</reference>
<evidence type="ECO:0000313" key="2">
    <source>
        <dbReference type="Proteomes" id="UP000798662"/>
    </source>
</evidence>
<evidence type="ECO:0000313" key="1">
    <source>
        <dbReference type="EMBL" id="KAK1868630.1"/>
    </source>
</evidence>
<sequence length="260" mass="26570">MALTLAYVGAAYRGFQANAGVPTVEAAVAEALTRSGLVAAANGGDLKKVGWSKAARTDAGVSAVGNVVGIKLELPREVTVDAGALVVSRLNAALPPDITILGAVRVPGGFSARSCCGGRAYEYLLPVGAVLRGGPPGGREAWPAAVARLNGSLAALTGTLWAHNLTNGVGLPPPPAARRYVTRFEVEPESFLLYMIRKMVAAALLRHAGATPPAVYAAITDPAVRVSVPPAPAAGLLLAGCSYDAYQRRSAAMYAGETKV</sequence>
<name>A0ACC3CEW3_PYRYE</name>
<gene>
    <name evidence="1" type="ORF">I4F81_011115</name>
</gene>
<keyword evidence="2" id="KW-1185">Reference proteome</keyword>
<comment type="caution">
    <text evidence="1">The sequence shown here is derived from an EMBL/GenBank/DDBJ whole genome shotgun (WGS) entry which is preliminary data.</text>
</comment>
<organism evidence="1 2">
    <name type="scientific">Pyropia yezoensis</name>
    <name type="common">Susabi-nori</name>
    <name type="synonym">Porphyra yezoensis</name>
    <dbReference type="NCBI Taxonomy" id="2788"/>
    <lineage>
        <taxon>Eukaryota</taxon>
        <taxon>Rhodophyta</taxon>
        <taxon>Bangiophyceae</taxon>
        <taxon>Bangiales</taxon>
        <taxon>Bangiaceae</taxon>
        <taxon>Pyropia</taxon>
    </lineage>
</organism>
<dbReference type="EMBL" id="CM020620">
    <property type="protein sequence ID" value="KAK1868630.1"/>
    <property type="molecule type" value="Genomic_DNA"/>
</dbReference>
<protein>
    <submittedName>
        <fullName evidence="1">Uncharacterized protein</fullName>
    </submittedName>
</protein>
<dbReference type="Proteomes" id="UP000798662">
    <property type="component" value="Chromosome 3"/>
</dbReference>
<proteinExistence type="predicted"/>